<accession>G9MDK6</accession>
<dbReference type="eggNOG" id="ENOG502SU66">
    <property type="taxonomic scope" value="Eukaryota"/>
</dbReference>
<reference evidence="2 3" key="1">
    <citation type="journal article" date="2011" name="Genome Biol.">
        <title>Comparative genome sequence analysis underscores mycoparasitism as the ancestral life style of Trichoderma.</title>
        <authorList>
            <person name="Kubicek C.P."/>
            <person name="Herrera-Estrella A."/>
            <person name="Seidl-Seiboth V."/>
            <person name="Martinez D.A."/>
            <person name="Druzhinina I.S."/>
            <person name="Thon M."/>
            <person name="Zeilinger S."/>
            <person name="Casas-Flores S."/>
            <person name="Horwitz B.A."/>
            <person name="Mukherjee P.K."/>
            <person name="Mukherjee M."/>
            <person name="Kredics L."/>
            <person name="Alcaraz L.D."/>
            <person name="Aerts A."/>
            <person name="Antal Z."/>
            <person name="Atanasova L."/>
            <person name="Cervantes-Badillo M.G."/>
            <person name="Challacombe J."/>
            <person name="Chertkov O."/>
            <person name="McCluskey K."/>
            <person name="Coulpier F."/>
            <person name="Deshpande N."/>
            <person name="von Doehren H."/>
            <person name="Ebbole D.J."/>
            <person name="Esquivel-Naranjo E.U."/>
            <person name="Fekete E."/>
            <person name="Flipphi M."/>
            <person name="Glaser F."/>
            <person name="Gomez-Rodriguez E.Y."/>
            <person name="Gruber S."/>
            <person name="Han C."/>
            <person name="Henrissat B."/>
            <person name="Hermosa R."/>
            <person name="Hernandez-Onate M."/>
            <person name="Karaffa L."/>
            <person name="Kosti I."/>
            <person name="Le Crom S."/>
            <person name="Lindquist E."/>
            <person name="Lucas S."/>
            <person name="Luebeck M."/>
            <person name="Luebeck P.S."/>
            <person name="Margeot A."/>
            <person name="Metz B."/>
            <person name="Misra M."/>
            <person name="Nevalainen H."/>
            <person name="Omann M."/>
            <person name="Packer N."/>
            <person name="Perrone G."/>
            <person name="Uresti-Rivera E.E."/>
            <person name="Salamov A."/>
            <person name="Schmoll M."/>
            <person name="Seiboth B."/>
            <person name="Shapiro H."/>
            <person name="Sukno S."/>
            <person name="Tamayo-Ramos J.A."/>
            <person name="Tisch D."/>
            <person name="Wiest A."/>
            <person name="Wilkinson H.H."/>
            <person name="Zhang M."/>
            <person name="Coutinho P.M."/>
            <person name="Kenerley C.M."/>
            <person name="Monte E."/>
            <person name="Baker S.E."/>
            <person name="Grigoriev I.V."/>
        </authorList>
    </citation>
    <scope>NUCLEOTIDE SEQUENCE [LARGE SCALE GENOMIC DNA]</scope>
    <source>
        <strain evidence="3">Gv29-8 / FGSC 10586</strain>
    </source>
</reference>
<name>G9MDK6_HYPVG</name>
<keyword evidence="3" id="KW-1185">Reference proteome</keyword>
<sequence>MSTFHPFPRLPSELRAYIWSLAAHPRLVHVRVVKEPFEVVHVVTPTPSPTVMQVCHESRRHGPYRRAFIIGSKPRYIWVNFEIDMICLRNLNALMAFEPHKLDIQRLMIFARDGCSRFDGYYDWEVDELRNFPALKETHIAIDYGCLGWSALFEERYWGACPRGNIRFIDTISGIMLNGYQLSAAADWGIFHSWDGGGKIEDVNNLEEDIRIADDYTHMSLSDIRAVE</sequence>
<dbReference type="AlphaFoldDB" id="G9MDK6"/>
<dbReference type="OMA" id="KETHIAI"/>
<evidence type="ECO:0000259" key="1">
    <source>
        <dbReference type="Pfam" id="PF20150"/>
    </source>
</evidence>
<dbReference type="Pfam" id="PF20150">
    <property type="entry name" value="2EXR"/>
    <property type="match status" value="1"/>
</dbReference>
<dbReference type="GeneID" id="25791305"/>
<dbReference type="OrthoDB" id="3473305at2759"/>
<dbReference type="RefSeq" id="XP_013961377.1">
    <property type="nucleotide sequence ID" value="XM_014105902.1"/>
</dbReference>
<dbReference type="PANTHER" id="PTHR35910">
    <property type="entry name" value="2EXR DOMAIN-CONTAINING PROTEIN"/>
    <property type="match status" value="1"/>
</dbReference>
<dbReference type="InterPro" id="IPR045518">
    <property type="entry name" value="2EXR"/>
</dbReference>
<proteinExistence type="predicted"/>
<dbReference type="EMBL" id="ABDF02000001">
    <property type="protein sequence ID" value="EHK27166.1"/>
    <property type="molecule type" value="Genomic_DNA"/>
</dbReference>
<dbReference type="PANTHER" id="PTHR35910:SF1">
    <property type="entry name" value="2EXR DOMAIN-CONTAINING PROTEIN"/>
    <property type="match status" value="1"/>
</dbReference>
<protein>
    <recommendedName>
        <fullName evidence="1">2EXR domain-containing protein</fullName>
    </recommendedName>
</protein>
<gene>
    <name evidence="2" type="ORF">TRIVIDRAFT_217760</name>
</gene>
<evidence type="ECO:0000313" key="3">
    <source>
        <dbReference type="Proteomes" id="UP000007115"/>
    </source>
</evidence>
<dbReference type="HOGENOM" id="CLU_071377_3_0_1"/>
<dbReference type="InParanoid" id="G9MDK6"/>
<feature type="domain" description="2EXR" evidence="1">
    <location>
        <begin position="4"/>
        <end position="86"/>
    </location>
</feature>
<organism evidence="2 3">
    <name type="scientific">Hypocrea virens (strain Gv29-8 / FGSC 10586)</name>
    <name type="common">Gliocladium virens</name>
    <name type="synonym">Trichoderma virens</name>
    <dbReference type="NCBI Taxonomy" id="413071"/>
    <lineage>
        <taxon>Eukaryota</taxon>
        <taxon>Fungi</taxon>
        <taxon>Dikarya</taxon>
        <taxon>Ascomycota</taxon>
        <taxon>Pezizomycotina</taxon>
        <taxon>Sordariomycetes</taxon>
        <taxon>Hypocreomycetidae</taxon>
        <taxon>Hypocreales</taxon>
        <taxon>Hypocreaceae</taxon>
        <taxon>Trichoderma</taxon>
    </lineage>
</organism>
<dbReference type="Proteomes" id="UP000007115">
    <property type="component" value="Unassembled WGS sequence"/>
</dbReference>
<dbReference type="VEuPathDB" id="FungiDB:TRIVIDRAFT_217760"/>
<comment type="caution">
    <text evidence="2">The sequence shown here is derived from an EMBL/GenBank/DDBJ whole genome shotgun (WGS) entry which is preliminary data.</text>
</comment>
<evidence type="ECO:0000313" key="2">
    <source>
        <dbReference type="EMBL" id="EHK27166.1"/>
    </source>
</evidence>